<organism evidence="1 2">
    <name type="scientific">Wenjunlia tyrosinilytica</name>
    <dbReference type="NCBI Taxonomy" id="1544741"/>
    <lineage>
        <taxon>Bacteria</taxon>
        <taxon>Bacillati</taxon>
        <taxon>Actinomycetota</taxon>
        <taxon>Actinomycetes</taxon>
        <taxon>Kitasatosporales</taxon>
        <taxon>Streptomycetaceae</taxon>
        <taxon>Wenjunlia</taxon>
    </lineage>
</organism>
<reference evidence="1" key="1">
    <citation type="journal article" date="2014" name="Int. J. Syst. Evol. Microbiol.">
        <title>Complete genome sequence of Corynebacterium casei LMG S-19264T (=DSM 44701T), isolated from a smear-ripened cheese.</title>
        <authorList>
            <consortium name="US DOE Joint Genome Institute (JGI-PGF)"/>
            <person name="Walter F."/>
            <person name="Albersmeier A."/>
            <person name="Kalinowski J."/>
            <person name="Ruckert C."/>
        </authorList>
    </citation>
    <scope>NUCLEOTIDE SEQUENCE</scope>
    <source>
        <strain evidence="1">CGMCC 4.7201</strain>
    </source>
</reference>
<evidence type="ECO:0000313" key="2">
    <source>
        <dbReference type="Proteomes" id="UP000641932"/>
    </source>
</evidence>
<dbReference type="EMBL" id="BMMS01000036">
    <property type="protein sequence ID" value="GGO98150.1"/>
    <property type="molecule type" value="Genomic_DNA"/>
</dbReference>
<gene>
    <name evidence="1" type="ORF">GCM10012280_61610</name>
</gene>
<keyword evidence="2" id="KW-1185">Reference proteome</keyword>
<name>A0A917ZWQ4_9ACTN</name>
<reference evidence="1" key="2">
    <citation type="submission" date="2020-09" db="EMBL/GenBank/DDBJ databases">
        <authorList>
            <person name="Sun Q."/>
            <person name="Zhou Y."/>
        </authorList>
    </citation>
    <scope>NUCLEOTIDE SEQUENCE</scope>
    <source>
        <strain evidence="1">CGMCC 4.7201</strain>
    </source>
</reference>
<proteinExistence type="predicted"/>
<evidence type="ECO:0000313" key="1">
    <source>
        <dbReference type="EMBL" id="GGO98150.1"/>
    </source>
</evidence>
<dbReference type="AlphaFoldDB" id="A0A917ZWQ4"/>
<dbReference type="RefSeq" id="WP_189135123.1">
    <property type="nucleotide sequence ID" value="NZ_BMMS01000036.1"/>
</dbReference>
<accession>A0A917ZWQ4</accession>
<sequence length="80" mass="8545">MSASSAALAPIGAILRREHSLKVGTGGTDLRFTKDGTQYVIRDESSQFTFWRGTNKMGSTPVSKSPKDVVTAFLRAVGLA</sequence>
<comment type="caution">
    <text evidence="1">The sequence shown here is derived from an EMBL/GenBank/DDBJ whole genome shotgun (WGS) entry which is preliminary data.</text>
</comment>
<dbReference type="Proteomes" id="UP000641932">
    <property type="component" value="Unassembled WGS sequence"/>
</dbReference>
<protein>
    <submittedName>
        <fullName evidence="1">Uncharacterized protein</fullName>
    </submittedName>
</protein>